<dbReference type="Proteomes" id="UP000325081">
    <property type="component" value="Unassembled WGS sequence"/>
</dbReference>
<dbReference type="InterPro" id="IPR032675">
    <property type="entry name" value="LRR_dom_sf"/>
</dbReference>
<dbReference type="OrthoDB" id="1394818at2759"/>
<organism evidence="7 8">
    <name type="scientific">Striga asiatica</name>
    <name type="common">Asiatic witchweed</name>
    <name type="synonym">Buchnera asiatica</name>
    <dbReference type="NCBI Taxonomy" id="4170"/>
    <lineage>
        <taxon>Eukaryota</taxon>
        <taxon>Viridiplantae</taxon>
        <taxon>Streptophyta</taxon>
        <taxon>Embryophyta</taxon>
        <taxon>Tracheophyta</taxon>
        <taxon>Spermatophyta</taxon>
        <taxon>Magnoliopsida</taxon>
        <taxon>eudicotyledons</taxon>
        <taxon>Gunneridae</taxon>
        <taxon>Pentapetalae</taxon>
        <taxon>asterids</taxon>
        <taxon>lamiids</taxon>
        <taxon>Lamiales</taxon>
        <taxon>Orobanchaceae</taxon>
        <taxon>Buchnereae</taxon>
        <taxon>Striga</taxon>
    </lineage>
</organism>
<keyword evidence="7" id="KW-0418">Kinase</keyword>
<name>A0A5A7PV02_STRAF</name>
<evidence type="ECO:0000313" key="8">
    <source>
        <dbReference type="Proteomes" id="UP000325081"/>
    </source>
</evidence>
<feature type="compositionally biased region" description="Pro residues" evidence="4">
    <location>
        <begin position="308"/>
        <end position="318"/>
    </location>
</feature>
<evidence type="ECO:0000313" key="7">
    <source>
        <dbReference type="EMBL" id="GER35967.1"/>
    </source>
</evidence>
<feature type="chain" id="PRO_5022927122" evidence="5">
    <location>
        <begin position="30"/>
        <end position="394"/>
    </location>
</feature>
<comment type="caution">
    <text evidence="7">The sequence shown here is derived from an EMBL/GenBank/DDBJ whole genome shotgun (WGS) entry which is preliminary data.</text>
</comment>
<keyword evidence="3" id="KW-0677">Repeat</keyword>
<dbReference type="AlphaFoldDB" id="A0A5A7PV02"/>
<feature type="signal peptide" evidence="5">
    <location>
        <begin position="1"/>
        <end position="29"/>
    </location>
</feature>
<feature type="region of interest" description="Disordered" evidence="4">
    <location>
        <begin position="215"/>
        <end position="252"/>
    </location>
</feature>
<proteinExistence type="predicted"/>
<accession>A0A5A7PV02</accession>
<dbReference type="Pfam" id="PF23598">
    <property type="entry name" value="LRR_14"/>
    <property type="match status" value="1"/>
</dbReference>
<dbReference type="EMBL" id="BKCP01005072">
    <property type="protein sequence ID" value="GER35967.1"/>
    <property type="molecule type" value="Genomic_DNA"/>
</dbReference>
<dbReference type="FunFam" id="3.80.10.10:FF:000383">
    <property type="entry name" value="Leucine-rich repeat receptor protein kinase EMS1"/>
    <property type="match status" value="1"/>
</dbReference>
<reference evidence="8" key="1">
    <citation type="journal article" date="2019" name="Curr. Biol.">
        <title>Genome Sequence of Striga asiatica Provides Insight into the Evolution of Plant Parasitism.</title>
        <authorList>
            <person name="Yoshida S."/>
            <person name="Kim S."/>
            <person name="Wafula E.K."/>
            <person name="Tanskanen J."/>
            <person name="Kim Y.M."/>
            <person name="Honaas L."/>
            <person name="Yang Z."/>
            <person name="Spallek T."/>
            <person name="Conn C.E."/>
            <person name="Ichihashi Y."/>
            <person name="Cheong K."/>
            <person name="Cui S."/>
            <person name="Der J.P."/>
            <person name="Gundlach H."/>
            <person name="Jiao Y."/>
            <person name="Hori C."/>
            <person name="Ishida J.K."/>
            <person name="Kasahara H."/>
            <person name="Kiba T."/>
            <person name="Kim M.S."/>
            <person name="Koo N."/>
            <person name="Laohavisit A."/>
            <person name="Lee Y.H."/>
            <person name="Lumba S."/>
            <person name="McCourt P."/>
            <person name="Mortimer J.C."/>
            <person name="Mutuku J.M."/>
            <person name="Nomura T."/>
            <person name="Sasaki-Sekimoto Y."/>
            <person name="Seto Y."/>
            <person name="Wang Y."/>
            <person name="Wakatake T."/>
            <person name="Sakakibara H."/>
            <person name="Demura T."/>
            <person name="Yamaguchi S."/>
            <person name="Yoneyama K."/>
            <person name="Manabe R.I."/>
            <person name="Nelson D.C."/>
            <person name="Schulman A.H."/>
            <person name="Timko M.P."/>
            <person name="dePamphilis C.W."/>
            <person name="Choi D."/>
            <person name="Shirasu K."/>
        </authorList>
    </citation>
    <scope>NUCLEOTIDE SEQUENCE [LARGE SCALE GENOMIC DNA]</scope>
    <source>
        <strain evidence="8">cv. UVA1</strain>
    </source>
</reference>
<protein>
    <submittedName>
        <fullName evidence="7">Leucine-rich repeat receptor-like protein kinase family protein</fullName>
    </submittedName>
</protein>
<dbReference type="GO" id="GO:0016301">
    <property type="term" value="F:kinase activity"/>
    <property type="evidence" value="ECO:0007669"/>
    <property type="project" value="UniProtKB-KW"/>
</dbReference>
<feature type="compositionally biased region" description="Basic and acidic residues" evidence="4">
    <location>
        <begin position="229"/>
        <end position="249"/>
    </location>
</feature>
<keyword evidence="7" id="KW-0675">Receptor</keyword>
<feature type="compositionally biased region" description="Polar residues" evidence="4">
    <location>
        <begin position="378"/>
        <end position="394"/>
    </location>
</feature>
<evidence type="ECO:0000256" key="4">
    <source>
        <dbReference type="SAM" id="MobiDB-lite"/>
    </source>
</evidence>
<keyword evidence="1" id="KW-0433">Leucine-rich repeat</keyword>
<evidence type="ECO:0000256" key="2">
    <source>
        <dbReference type="ARBA" id="ARBA00022729"/>
    </source>
</evidence>
<evidence type="ECO:0000259" key="6">
    <source>
        <dbReference type="Pfam" id="PF23598"/>
    </source>
</evidence>
<evidence type="ECO:0000256" key="1">
    <source>
        <dbReference type="ARBA" id="ARBA00022614"/>
    </source>
</evidence>
<keyword evidence="8" id="KW-1185">Reference proteome</keyword>
<feature type="region of interest" description="Disordered" evidence="4">
    <location>
        <begin position="308"/>
        <end position="328"/>
    </location>
</feature>
<evidence type="ECO:0000256" key="3">
    <source>
        <dbReference type="ARBA" id="ARBA00022737"/>
    </source>
</evidence>
<feature type="region of interest" description="Disordered" evidence="4">
    <location>
        <begin position="364"/>
        <end position="394"/>
    </location>
</feature>
<keyword evidence="2 5" id="KW-0732">Signal</keyword>
<feature type="domain" description="Disease resistance R13L4/SHOC-2-like LRR" evidence="6">
    <location>
        <begin position="75"/>
        <end position="215"/>
    </location>
</feature>
<evidence type="ECO:0000256" key="5">
    <source>
        <dbReference type="SAM" id="SignalP"/>
    </source>
</evidence>
<gene>
    <name evidence="7" type="ORF">STAS_12278</name>
</gene>
<sequence>MDRCNENMGLVSLCLIICLIITNVHTAMSDNGDEVAALANFKARITDDPSDASANWDPLLVSTCTNLGQQGLQGTLAPELGKLTNLETLLLNDNEFSGEIPKELGNLKSLTALLLQNNSLSGSIPYTLGNLKSLRNLRLQGNQLSGPIPAEFDNLKQILALDLSMNQLTGSVPKELASLKNLRYLNLSNNNGLTGSLPAGLDKIQDISNTNIKSAARRPLPPDASLSHHLSDDAGHEELPDDAVHDGRAGRSFGRTRSSRILAEVAGETDGDFQWLDNCGGADPPFSPATNFALPAGDQLFPPPTPIILPSPESPDMPPTNTQAASHGRLPPLLASATAPSSAFLQLGSHGRLLRQRHHIRVSKSSGICRKSRPAVNANRTNLRKSQPNSWPSV</sequence>
<dbReference type="SUPFAM" id="SSF52058">
    <property type="entry name" value="L domain-like"/>
    <property type="match status" value="1"/>
</dbReference>
<dbReference type="Gene3D" id="3.80.10.10">
    <property type="entry name" value="Ribonuclease Inhibitor"/>
    <property type="match status" value="2"/>
</dbReference>
<dbReference type="PANTHER" id="PTHR47988">
    <property type="entry name" value="SOMATIC EMBRYOGENESIS RECEPTOR KINASE 1"/>
    <property type="match status" value="1"/>
</dbReference>
<keyword evidence="7" id="KW-0808">Transferase</keyword>
<dbReference type="InterPro" id="IPR055414">
    <property type="entry name" value="LRR_R13L4/SHOC2-like"/>
</dbReference>